<protein>
    <submittedName>
        <fullName evidence="2">Expressed protein</fullName>
    </submittedName>
</protein>
<dbReference type="STRING" id="214684.Q5KH42"/>
<sequence length="172" mass="18182">MSLTNVLPEGTKLTVSTTLPGSSKKHLLSPSSSSGENPPWSSTAPSSLQLSFPAPVAATHVAFTFQGGFVGTSVSVWVAEEKDAEKEGVIRLGLELGGKVYPEDRNKRQIFEIPFPPSGALPSELEAEGVAGDNSSGLPLLKELKFEFDKSSDQYGRITLYSVEILGSSPSA</sequence>
<dbReference type="GeneID" id="3257895"/>
<dbReference type="EMBL" id="AE017345">
    <property type="protein sequence ID" value="AAW43419.1"/>
    <property type="molecule type" value="Genomic_DNA"/>
</dbReference>
<proteinExistence type="predicted"/>
<evidence type="ECO:0000313" key="2">
    <source>
        <dbReference type="EMBL" id="AAW43419.1"/>
    </source>
</evidence>
<feature type="region of interest" description="Disordered" evidence="1">
    <location>
        <begin position="1"/>
        <end position="46"/>
    </location>
</feature>
<accession>Q5KH42</accession>
<name>Q5KH42_CRYD1</name>
<accession>Q55SQ5</accession>
<dbReference type="VEuPathDB" id="FungiDB:CNE01350"/>
<dbReference type="AlphaFoldDB" id="Q5KH42"/>
<dbReference type="InParanoid" id="Q5KH42"/>
<dbReference type="RefSeq" id="XP_570726.1">
    <property type="nucleotide sequence ID" value="XM_570726.2"/>
</dbReference>
<keyword evidence="3" id="KW-1185">Reference proteome</keyword>
<evidence type="ECO:0000256" key="1">
    <source>
        <dbReference type="SAM" id="MobiDB-lite"/>
    </source>
</evidence>
<evidence type="ECO:0000313" key="3">
    <source>
        <dbReference type="Proteomes" id="UP000002149"/>
    </source>
</evidence>
<dbReference type="OrthoDB" id="10052260at2759"/>
<dbReference type="KEGG" id="cne:CNE01350"/>
<reference evidence="2 3" key="1">
    <citation type="journal article" date="2005" name="Science">
        <title>The genome of the basidiomycetous yeast and human pathogen Cryptococcus neoformans.</title>
        <authorList>
            <person name="Loftus B.J."/>
            <person name="Fung E."/>
            <person name="Roncaglia P."/>
            <person name="Rowley D."/>
            <person name="Amedeo P."/>
            <person name="Bruno D."/>
            <person name="Vamathevan J."/>
            <person name="Miranda M."/>
            <person name="Anderson I.J."/>
            <person name="Fraser J.A."/>
            <person name="Allen J.E."/>
            <person name="Bosdet I.E."/>
            <person name="Brent M.R."/>
            <person name="Chiu R."/>
            <person name="Doering T.L."/>
            <person name="Donlin M.J."/>
            <person name="D'Souza C.A."/>
            <person name="Fox D.S."/>
            <person name="Grinberg V."/>
            <person name="Fu J."/>
            <person name="Fukushima M."/>
            <person name="Haas B.J."/>
            <person name="Huang J.C."/>
            <person name="Janbon G."/>
            <person name="Jones S.J."/>
            <person name="Koo H.L."/>
            <person name="Krzywinski M.I."/>
            <person name="Kwon-Chung J.K."/>
            <person name="Lengeler K.B."/>
            <person name="Maiti R."/>
            <person name="Marra M.A."/>
            <person name="Marra R.E."/>
            <person name="Mathewson C.A."/>
            <person name="Mitchell T.G."/>
            <person name="Pertea M."/>
            <person name="Riggs F.R."/>
            <person name="Salzberg S.L."/>
            <person name="Schein J.E."/>
            <person name="Shvartsbeyn A."/>
            <person name="Shin H."/>
            <person name="Shumway M."/>
            <person name="Specht C.A."/>
            <person name="Suh B.B."/>
            <person name="Tenney A."/>
            <person name="Utterback T.R."/>
            <person name="Wickes B.L."/>
            <person name="Wortman J.R."/>
            <person name="Wye N.H."/>
            <person name="Kronstad J.W."/>
            <person name="Lodge J.K."/>
            <person name="Heitman J."/>
            <person name="Davis R.W."/>
            <person name="Fraser C.M."/>
            <person name="Hyman R.W."/>
        </authorList>
    </citation>
    <scope>NUCLEOTIDE SEQUENCE [LARGE SCALE GENOMIC DNA]</scope>
    <source>
        <strain evidence="3">JEC21 / ATCC MYA-565</strain>
    </source>
</reference>
<dbReference type="HOGENOM" id="CLU_1555187_0_0_1"/>
<dbReference type="OMA" id="FFGRITV"/>
<dbReference type="Proteomes" id="UP000002149">
    <property type="component" value="Chromosome 5"/>
</dbReference>
<dbReference type="PaxDb" id="214684-Q5KH42"/>
<feature type="compositionally biased region" description="Low complexity" evidence="1">
    <location>
        <begin position="28"/>
        <end position="42"/>
    </location>
</feature>
<organism evidence="2 3">
    <name type="scientific">Cryptococcus deneoformans (strain JEC21 / ATCC MYA-565)</name>
    <name type="common">Cryptococcus neoformans var. neoformans serotype D</name>
    <dbReference type="NCBI Taxonomy" id="214684"/>
    <lineage>
        <taxon>Eukaryota</taxon>
        <taxon>Fungi</taxon>
        <taxon>Dikarya</taxon>
        <taxon>Basidiomycota</taxon>
        <taxon>Agaricomycotina</taxon>
        <taxon>Tremellomycetes</taxon>
        <taxon>Tremellales</taxon>
        <taxon>Cryptococcaceae</taxon>
        <taxon>Cryptococcus</taxon>
        <taxon>Cryptococcus neoformans species complex</taxon>
    </lineage>
</organism>
<gene>
    <name evidence="2" type="ordered locus">CNE01350</name>
</gene>
<dbReference type="eggNOG" id="ENOG502T7ZW">
    <property type="taxonomic scope" value="Eukaryota"/>
</dbReference>